<organism evidence="4 5">
    <name type="scientific">Lacisediminihabitans changchengi</name>
    <dbReference type="NCBI Taxonomy" id="2787634"/>
    <lineage>
        <taxon>Bacteria</taxon>
        <taxon>Bacillati</taxon>
        <taxon>Actinomycetota</taxon>
        <taxon>Actinomycetes</taxon>
        <taxon>Micrococcales</taxon>
        <taxon>Microbacteriaceae</taxon>
        <taxon>Lacisediminihabitans</taxon>
    </lineage>
</organism>
<feature type="compositionally biased region" description="Low complexity" evidence="1">
    <location>
        <begin position="609"/>
        <end position="627"/>
    </location>
</feature>
<keyword evidence="2" id="KW-1133">Transmembrane helix</keyword>
<keyword evidence="3" id="KW-0732">Signal</keyword>
<comment type="caution">
    <text evidence="4">The sequence shown here is derived from an EMBL/GenBank/DDBJ whole genome shotgun (WGS) entry which is preliminary data.</text>
</comment>
<gene>
    <name evidence="4" type="ORF">IV501_15760</name>
</gene>
<dbReference type="NCBIfam" id="NF033766">
    <property type="entry name" value="choice_anch_G"/>
    <property type="match status" value="1"/>
</dbReference>
<sequence length="676" mass="66600">MSHPHSTVRRLRRVGGFITAAALACSGAVLVPLSAQASSVSTTTGSYAQGKFLSGSLAGVNLDDIVALRAAEARNAGSSGTKEVKDPLTASVLRSVVLNSPNGVQLGLGSIIDAGALSQYARAERNGSSLGASGAVGNSGAIGVGATGDGTGGDLTVDLDSLLNSRFASVISDLRLQVQAVAAQASGSTDSVSGKYSLAGLKLNFTSPALASLNDKVSSSLDSATGSLDGLSGPDGALASGVNGLLTGINPVLNAVGSSATVKASVTSDLRTAVQPLLTSTYTTPGITLDLRTGSVVVDLEKLLGGSLNSKAPGTEVLSDAVVTEILNAITTQVASLADQIKNRVSVSLHGAKVDLDITVNALTTTPGTPAVPGKPAVPGLPAIPAIPSVPAVLCNVLDILHLCTPTAGTPAIPGRAAVPAIPAIPGIPAVAGKTLASTAAVHVGGTVDQILAGTASQATASVSLLGGTVNANLNSKAVLGSMAGALTDRLFDGDGALSQVVNSLNSTLVNPAVTALLGPGNTSVQKALAGLLSVKLNVKETRLGGTQGMAVASGTVFTETALRISVLKDLGQSSLATLNLAQASVGPQVAVVVDPGGPTTGPTPPTDNPNDPSDPGTPTTGDNPGGHSTPTAARFSSLASTGVGIATIVAILLALLAAGAYLAREGYRRNHLTEK</sequence>
<dbReference type="EMBL" id="JAEPES010000006">
    <property type="protein sequence ID" value="MBK4349086.1"/>
    <property type="molecule type" value="Genomic_DNA"/>
</dbReference>
<keyword evidence="2" id="KW-0472">Membrane</keyword>
<dbReference type="RefSeq" id="WP_200557276.1">
    <property type="nucleotide sequence ID" value="NZ_JAEPES010000006.1"/>
</dbReference>
<evidence type="ECO:0000256" key="2">
    <source>
        <dbReference type="SAM" id="Phobius"/>
    </source>
</evidence>
<keyword evidence="2" id="KW-0812">Transmembrane</keyword>
<dbReference type="AlphaFoldDB" id="A0A934SM01"/>
<reference evidence="4" key="1">
    <citation type="submission" date="2021-01" db="EMBL/GenBank/DDBJ databases">
        <title>Lacisediminihabitans sp. nov. strain G11-30, isolated from Antarctic Soil.</title>
        <authorList>
            <person name="Li J."/>
        </authorList>
    </citation>
    <scope>NUCLEOTIDE SEQUENCE</scope>
    <source>
        <strain evidence="4">G11-30</strain>
    </source>
</reference>
<feature type="chain" id="PRO_5037612713" evidence="3">
    <location>
        <begin position="38"/>
        <end position="676"/>
    </location>
</feature>
<evidence type="ECO:0000313" key="5">
    <source>
        <dbReference type="Proteomes" id="UP000636458"/>
    </source>
</evidence>
<protein>
    <submittedName>
        <fullName evidence="4">Choice-of-anchor G family protein</fullName>
    </submittedName>
</protein>
<name>A0A934SM01_9MICO</name>
<feature type="region of interest" description="Disordered" evidence="1">
    <location>
        <begin position="592"/>
        <end position="634"/>
    </location>
</feature>
<feature type="transmembrane region" description="Helical" evidence="2">
    <location>
        <begin position="639"/>
        <end position="664"/>
    </location>
</feature>
<evidence type="ECO:0000256" key="1">
    <source>
        <dbReference type="SAM" id="MobiDB-lite"/>
    </source>
</evidence>
<keyword evidence="5" id="KW-1185">Reference proteome</keyword>
<evidence type="ECO:0000313" key="4">
    <source>
        <dbReference type="EMBL" id="MBK4349086.1"/>
    </source>
</evidence>
<dbReference type="InterPro" id="IPR047900">
    <property type="entry name" value="Choice_anch_G"/>
</dbReference>
<evidence type="ECO:0000256" key="3">
    <source>
        <dbReference type="SAM" id="SignalP"/>
    </source>
</evidence>
<feature type="signal peptide" evidence="3">
    <location>
        <begin position="1"/>
        <end position="37"/>
    </location>
</feature>
<proteinExistence type="predicted"/>
<accession>A0A934SM01</accession>
<dbReference type="Proteomes" id="UP000636458">
    <property type="component" value="Unassembled WGS sequence"/>
</dbReference>